<proteinExistence type="predicted"/>
<protein>
    <submittedName>
        <fullName evidence="1">Methionine biosynthesis protein MetW</fullName>
    </submittedName>
</protein>
<evidence type="ECO:0000313" key="1">
    <source>
        <dbReference type="EMBL" id="KKS24951.1"/>
    </source>
</evidence>
<comment type="caution">
    <text evidence="1">The sequence shown here is derived from an EMBL/GenBank/DDBJ whole genome shotgun (WGS) entry which is preliminary data.</text>
</comment>
<dbReference type="Gene3D" id="3.40.50.150">
    <property type="entry name" value="Vaccinia Virus protein VP39"/>
    <property type="match status" value="1"/>
</dbReference>
<dbReference type="Pfam" id="PF13489">
    <property type="entry name" value="Methyltransf_23"/>
    <property type="match status" value="1"/>
</dbReference>
<dbReference type="SUPFAM" id="SSF53335">
    <property type="entry name" value="S-adenosyl-L-methionine-dependent methyltransferases"/>
    <property type="match status" value="1"/>
</dbReference>
<dbReference type="EMBL" id="LCCF01000011">
    <property type="protein sequence ID" value="KKS24951.1"/>
    <property type="molecule type" value="Genomic_DNA"/>
</dbReference>
<sequence length="230" mass="27083">MFYFPNTRRPNFKIIKKIDYNLYWQERGFTLNKKLKEREEIILELVPVGAKVLDIGCGNSFLPIALKKKGCIVTIADISTEVLNGYDQFGLKGMFIDLEQIAKTENNFDRYDYIILSEVLEHVSNSEEIITTLAKQTDYFLLTVPNSAFYRYRLHLMFTGRFFTQWVYHPSEHLRFWSDRDFRDWLLALGLDLLKVEASNGLDILGLPLYRWWSNLFGHQIVYLCATKNI</sequence>
<evidence type="ECO:0000313" key="2">
    <source>
        <dbReference type="Proteomes" id="UP000034256"/>
    </source>
</evidence>
<organism evidence="1 2">
    <name type="scientific">Candidatus Wolfebacteria bacterium GW2011_GWA2_42_10</name>
    <dbReference type="NCBI Taxonomy" id="1619004"/>
    <lineage>
        <taxon>Bacteria</taxon>
        <taxon>Candidatus Wolfeibacteriota</taxon>
    </lineage>
</organism>
<gene>
    <name evidence="1" type="ORF">UU85_C0011G0006</name>
</gene>
<dbReference type="InterPro" id="IPR029063">
    <property type="entry name" value="SAM-dependent_MTases_sf"/>
</dbReference>
<dbReference type="Proteomes" id="UP000034256">
    <property type="component" value="Unassembled WGS sequence"/>
</dbReference>
<reference evidence="1 2" key="1">
    <citation type="journal article" date="2015" name="Nature">
        <title>rRNA introns, odd ribosomes, and small enigmatic genomes across a large radiation of phyla.</title>
        <authorList>
            <person name="Brown C.T."/>
            <person name="Hug L.A."/>
            <person name="Thomas B.C."/>
            <person name="Sharon I."/>
            <person name="Castelle C.J."/>
            <person name="Singh A."/>
            <person name="Wilkins M.J."/>
            <person name="Williams K.H."/>
            <person name="Banfield J.F."/>
        </authorList>
    </citation>
    <scope>NUCLEOTIDE SEQUENCE [LARGE SCALE GENOMIC DNA]</scope>
</reference>
<name>A0A0G0ZSG9_9BACT</name>
<dbReference type="CDD" id="cd02440">
    <property type="entry name" value="AdoMet_MTases"/>
    <property type="match status" value="1"/>
</dbReference>
<accession>A0A0G0ZSG9</accession>
<dbReference type="AlphaFoldDB" id="A0A0G0ZSG9"/>